<feature type="region of interest" description="Disordered" evidence="1">
    <location>
        <begin position="1"/>
        <end position="26"/>
    </location>
</feature>
<evidence type="ECO:0000313" key="2">
    <source>
        <dbReference type="EMBL" id="KAJ3588379.1"/>
    </source>
</evidence>
<evidence type="ECO:0000256" key="1">
    <source>
        <dbReference type="SAM" id="MobiDB-lite"/>
    </source>
</evidence>
<protein>
    <submittedName>
        <fullName evidence="2">Uncharacterized protein</fullName>
    </submittedName>
</protein>
<name>A0A9Q0DG55_9TELE</name>
<proteinExistence type="predicted"/>
<feature type="region of interest" description="Disordered" evidence="1">
    <location>
        <begin position="38"/>
        <end position="64"/>
    </location>
</feature>
<keyword evidence="3" id="KW-1185">Reference proteome</keyword>
<dbReference type="Proteomes" id="UP001148018">
    <property type="component" value="Unassembled WGS sequence"/>
</dbReference>
<sequence length="95" mass="10610">MASTQEPVGGTSAVRQPDRRAKEEEHILVKHKNTQVRLLSESDEGNGERELDETHGSVQPQDRGWQLGLHRTRRVCLYSPLSTTENNGLEMSGSV</sequence>
<comment type="caution">
    <text evidence="2">The sequence shown here is derived from an EMBL/GenBank/DDBJ whole genome shotgun (WGS) entry which is preliminary data.</text>
</comment>
<dbReference type="EMBL" id="JANIIK010000116">
    <property type="protein sequence ID" value="KAJ3588379.1"/>
    <property type="molecule type" value="Genomic_DNA"/>
</dbReference>
<reference evidence="2" key="1">
    <citation type="submission" date="2022-07" db="EMBL/GenBank/DDBJ databases">
        <title>Chromosome-level genome of Muraenolepis orangiensis.</title>
        <authorList>
            <person name="Kim J."/>
        </authorList>
    </citation>
    <scope>NUCLEOTIDE SEQUENCE</scope>
    <source>
        <strain evidence="2">KU_S4_2022</strain>
        <tissue evidence="2">Muscle</tissue>
    </source>
</reference>
<evidence type="ECO:0000313" key="3">
    <source>
        <dbReference type="Proteomes" id="UP001148018"/>
    </source>
</evidence>
<accession>A0A9Q0DG55</accession>
<organism evidence="2 3">
    <name type="scientific">Muraenolepis orangiensis</name>
    <name type="common">Patagonian moray cod</name>
    <dbReference type="NCBI Taxonomy" id="630683"/>
    <lineage>
        <taxon>Eukaryota</taxon>
        <taxon>Metazoa</taxon>
        <taxon>Chordata</taxon>
        <taxon>Craniata</taxon>
        <taxon>Vertebrata</taxon>
        <taxon>Euteleostomi</taxon>
        <taxon>Actinopterygii</taxon>
        <taxon>Neopterygii</taxon>
        <taxon>Teleostei</taxon>
        <taxon>Neoteleostei</taxon>
        <taxon>Acanthomorphata</taxon>
        <taxon>Zeiogadaria</taxon>
        <taxon>Gadariae</taxon>
        <taxon>Gadiformes</taxon>
        <taxon>Muraenolepidoidei</taxon>
        <taxon>Muraenolepididae</taxon>
        <taxon>Muraenolepis</taxon>
    </lineage>
</organism>
<feature type="compositionally biased region" description="Basic and acidic residues" evidence="1">
    <location>
        <begin position="46"/>
        <end position="55"/>
    </location>
</feature>
<dbReference type="AlphaFoldDB" id="A0A9Q0DG55"/>
<feature type="compositionally biased region" description="Basic and acidic residues" evidence="1">
    <location>
        <begin position="16"/>
        <end position="26"/>
    </location>
</feature>
<gene>
    <name evidence="2" type="ORF">NHX12_011972</name>
</gene>